<organism evidence="1 2">
    <name type="scientific">Antribacter soli</name>
    <dbReference type="NCBI Taxonomy" id="2910976"/>
    <lineage>
        <taxon>Bacteria</taxon>
        <taxon>Bacillati</taxon>
        <taxon>Actinomycetota</taxon>
        <taxon>Actinomycetes</taxon>
        <taxon>Micrococcales</taxon>
        <taxon>Promicromonosporaceae</taxon>
        <taxon>Antribacter</taxon>
    </lineage>
</organism>
<proteinExistence type="predicted"/>
<sequence>MTLLPWNEINWNAPRPTETEMVESWTAIRWEHSPIDAPGLEAYLDAARAAFRGRCLAGRWRAVEYPDATAWFTTRNRHDEYGLHSQLLDSAVVRTDLAELEIPAALDRIPAGLKEEWAGALTLDGTLAALIVQGGPYDRFRGTAAQAKELASAAVHSLVGDRYEDFRVDYSGTAWTPWFWDETWDHTYVITDNGRAEVTVLCLTDTD</sequence>
<evidence type="ECO:0000313" key="2">
    <source>
        <dbReference type="Proteomes" id="UP001165405"/>
    </source>
</evidence>
<comment type="caution">
    <text evidence="1">The sequence shown here is derived from an EMBL/GenBank/DDBJ whole genome shotgun (WGS) entry which is preliminary data.</text>
</comment>
<keyword evidence="2" id="KW-1185">Reference proteome</keyword>
<gene>
    <name evidence="1" type="ORF">L1785_12170</name>
</gene>
<reference evidence="1" key="1">
    <citation type="submission" date="2022-01" db="EMBL/GenBank/DDBJ databases">
        <title>Antribacter sp. nov., isolated from Guizhou of China.</title>
        <authorList>
            <person name="Chengliang C."/>
            <person name="Ya Z."/>
        </authorList>
    </citation>
    <scope>NUCLEOTIDE SEQUENCE</scope>
    <source>
        <strain evidence="1">KLBMP 9083</strain>
    </source>
</reference>
<dbReference type="RefSeq" id="WP_236089536.1">
    <property type="nucleotide sequence ID" value="NZ_JAKGSG010000034.1"/>
</dbReference>
<accession>A0AA41UC46</accession>
<protein>
    <submittedName>
        <fullName evidence="1">Uncharacterized protein</fullName>
    </submittedName>
</protein>
<evidence type="ECO:0000313" key="1">
    <source>
        <dbReference type="EMBL" id="MCF4121739.1"/>
    </source>
</evidence>
<dbReference type="AlphaFoldDB" id="A0AA41UC46"/>
<name>A0AA41UC46_9MICO</name>
<dbReference type="Proteomes" id="UP001165405">
    <property type="component" value="Unassembled WGS sequence"/>
</dbReference>
<dbReference type="EMBL" id="JAKGSG010000034">
    <property type="protein sequence ID" value="MCF4121739.1"/>
    <property type="molecule type" value="Genomic_DNA"/>
</dbReference>